<dbReference type="RefSeq" id="WP_387703080.1">
    <property type="nucleotide sequence ID" value="NZ_JBIAMX010000028.1"/>
</dbReference>
<name>A0ABW6PWS3_9NOCA</name>
<dbReference type="Proteomes" id="UP001601444">
    <property type="component" value="Unassembled WGS sequence"/>
</dbReference>
<evidence type="ECO:0000313" key="3">
    <source>
        <dbReference type="Proteomes" id="UP001601444"/>
    </source>
</evidence>
<gene>
    <name evidence="2" type="ORF">ACFYTF_29070</name>
</gene>
<sequence>MNPDEQEPEHERRFGLDESAGGTPDLRRAWFSAGDELAAQGWREPQPVAELLDTITAPGIDRYLDTSTGYDIASVAAVDRRLVEPELRLVDRQIRQLDIDDDRALVHELRCARGRLN</sequence>
<organism evidence="2 3">
    <name type="scientific">Nocardia thailandica</name>
    <dbReference type="NCBI Taxonomy" id="257275"/>
    <lineage>
        <taxon>Bacteria</taxon>
        <taxon>Bacillati</taxon>
        <taxon>Actinomycetota</taxon>
        <taxon>Actinomycetes</taxon>
        <taxon>Mycobacteriales</taxon>
        <taxon>Nocardiaceae</taxon>
        <taxon>Nocardia</taxon>
    </lineage>
</organism>
<evidence type="ECO:0000313" key="2">
    <source>
        <dbReference type="EMBL" id="MFF0546895.1"/>
    </source>
</evidence>
<dbReference type="EMBL" id="JBIAMX010000028">
    <property type="protein sequence ID" value="MFF0546895.1"/>
    <property type="molecule type" value="Genomic_DNA"/>
</dbReference>
<keyword evidence="3" id="KW-1185">Reference proteome</keyword>
<feature type="region of interest" description="Disordered" evidence="1">
    <location>
        <begin position="1"/>
        <end position="22"/>
    </location>
</feature>
<comment type="caution">
    <text evidence="2">The sequence shown here is derived from an EMBL/GenBank/DDBJ whole genome shotgun (WGS) entry which is preliminary data.</text>
</comment>
<reference evidence="2 3" key="1">
    <citation type="submission" date="2024-10" db="EMBL/GenBank/DDBJ databases">
        <title>The Natural Products Discovery Center: Release of the First 8490 Sequenced Strains for Exploring Actinobacteria Biosynthetic Diversity.</title>
        <authorList>
            <person name="Kalkreuter E."/>
            <person name="Kautsar S.A."/>
            <person name="Yang D."/>
            <person name="Bader C.D."/>
            <person name="Teijaro C.N."/>
            <person name="Fluegel L."/>
            <person name="Davis C.M."/>
            <person name="Simpson J.R."/>
            <person name="Lauterbach L."/>
            <person name="Steele A.D."/>
            <person name="Gui C."/>
            <person name="Meng S."/>
            <person name="Li G."/>
            <person name="Viehrig K."/>
            <person name="Ye F."/>
            <person name="Su P."/>
            <person name="Kiefer A.F."/>
            <person name="Nichols A."/>
            <person name="Cepeda A.J."/>
            <person name="Yan W."/>
            <person name="Fan B."/>
            <person name="Jiang Y."/>
            <person name="Adhikari A."/>
            <person name="Zheng C.-J."/>
            <person name="Schuster L."/>
            <person name="Cowan T.M."/>
            <person name="Smanski M.J."/>
            <person name="Chevrette M.G."/>
            <person name="De Carvalho L.P.S."/>
            <person name="Shen B."/>
        </authorList>
    </citation>
    <scope>NUCLEOTIDE SEQUENCE [LARGE SCALE GENOMIC DNA]</scope>
    <source>
        <strain evidence="2 3">NPDC004045</strain>
    </source>
</reference>
<protein>
    <submittedName>
        <fullName evidence="2">Uncharacterized protein</fullName>
    </submittedName>
</protein>
<evidence type="ECO:0000256" key="1">
    <source>
        <dbReference type="SAM" id="MobiDB-lite"/>
    </source>
</evidence>
<proteinExistence type="predicted"/>
<accession>A0ABW6PWS3</accession>